<keyword evidence="2" id="KW-0812">Transmembrane</keyword>
<name>A0A7M7LQC6_NASVI</name>
<dbReference type="InParanoid" id="A0A7M7LQC6"/>
<feature type="transmembrane region" description="Helical" evidence="2">
    <location>
        <begin position="115"/>
        <end position="137"/>
    </location>
</feature>
<dbReference type="PANTHER" id="PTHR12625">
    <property type="entry name" value="LIPOCALIN-1 INTERACTING MEMBRANE RECEPTOR LIMR"/>
    <property type="match status" value="1"/>
</dbReference>
<dbReference type="KEGG" id="nvi:100121645"/>
<evidence type="ECO:0008006" key="5">
    <source>
        <dbReference type="Google" id="ProtNLM"/>
    </source>
</evidence>
<feature type="transmembrane region" description="Helical" evidence="2">
    <location>
        <begin position="470"/>
        <end position="489"/>
    </location>
</feature>
<feature type="transmembrane region" description="Helical" evidence="2">
    <location>
        <begin position="334"/>
        <end position="355"/>
    </location>
</feature>
<keyword evidence="4" id="KW-1185">Reference proteome</keyword>
<feature type="transmembrane region" description="Helical" evidence="2">
    <location>
        <begin position="63"/>
        <end position="85"/>
    </location>
</feature>
<organism evidence="3 4">
    <name type="scientific">Nasonia vitripennis</name>
    <name type="common">Parasitic wasp</name>
    <dbReference type="NCBI Taxonomy" id="7425"/>
    <lineage>
        <taxon>Eukaryota</taxon>
        <taxon>Metazoa</taxon>
        <taxon>Ecdysozoa</taxon>
        <taxon>Arthropoda</taxon>
        <taxon>Hexapoda</taxon>
        <taxon>Insecta</taxon>
        <taxon>Pterygota</taxon>
        <taxon>Neoptera</taxon>
        <taxon>Endopterygota</taxon>
        <taxon>Hymenoptera</taxon>
        <taxon>Apocrita</taxon>
        <taxon>Proctotrupomorpha</taxon>
        <taxon>Chalcidoidea</taxon>
        <taxon>Pteromalidae</taxon>
        <taxon>Pteromalinae</taxon>
        <taxon>Nasonia</taxon>
    </lineage>
</organism>
<feature type="transmembrane region" description="Helical" evidence="2">
    <location>
        <begin position="158"/>
        <end position="179"/>
    </location>
</feature>
<accession>A0A7M7LQC6</accession>
<dbReference type="Pfam" id="PF04791">
    <property type="entry name" value="LMBR1"/>
    <property type="match status" value="2"/>
</dbReference>
<dbReference type="InterPro" id="IPR008075">
    <property type="entry name" value="LIMR"/>
</dbReference>
<sequence>MLQPNMEDEADIREQLFHNTVREYIIFLLLFLILYISSYALISRFRWRGGEDYLDTDEDEATVYRISLWLCASALAVSIGAALLLPVSIASNEVLILYPNSYYVKWLNSSLIQGLWNLIFLFSNMSLFVFLPFAYLFTESEGFVGYRKGVMARVYETVTVLCLLGAMVLGMTYILSAVLDRQKSSLHTLLNLWSYYLPFLYSCVSFVGVVMLLLCTPVGFVRLFGVVGSFLVKPQFLKNLDEEFFAYRLEEDCIKRRLENAKATGKSYVSPVPMSPAASSYQAASEEPLCPSPSLMCLRNGALQRGLAQRLEDIQMRRHTLDEQRRTWWVRRTLLYPSSMLALLLFSVVTAFLAVQNTLQLLVGIKALPLSTRQFTLGISSLSKLGPIGATIEVAVILYLAVTSAVGLYTLPGVRLVRPRLHSTPLTHLIANCALLLILSSALPLLSRILGMTNFDLLGDFGQIEWLGSFRLVLLYNVIFAAAAIGCLATKFTATVRKEIYARLRSSLLGIFRRKRIVVAAATLSSKDD</sequence>
<dbReference type="GO" id="GO:0004888">
    <property type="term" value="F:transmembrane signaling receptor activity"/>
    <property type="evidence" value="ECO:0007669"/>
    <property type="project" value="TreeGrafter"/>
</dbReference>
<dbReference type="InterPro" id="IPR006876">
    <property type="entry name" value="LMBR1-like_membr_prot"/>
</dbReference>
<proteinExistence type="inferred from homology"/>
<keyword evidence="2" id="KW-1133">Transmembrane helix</keyword>
<evidence type="ECO:0000256" key="2">
    <source>
        <dbReference type="SAM" id="Phobius"/>
    </source>
</evidence>
<feature type="transmembrane region" description="Helical" evidence="2">
    <location>
        <begin position="429"/>
        <end position="450"/>
    </location>
</feature>
<dbReference type="OrthoDB" id="5596951at2759"/>
<dbReference type="GO" id="GO:0007165">
    <property type="term" value="P:signal transduction"/>
    <property type="evidence" value="ECO:0007669"/>
    <property type="project" value="TreeGrafter"/>
</dbReference>
<dbReference type="PANTHER" id="PTHR12625:SF0">
    <property type="entry name" value="PROTEIN LILIPOD"/>
    <property type="match status" value="1"/>
</dbReference>
<dbReference type="PRINTS" id="PR01692">
    <property type="entry name" value="LIPOCALINIMR"/>
</dbReference>
<feature type="transmembrane region" description="Helical" evidence="2">
    <location>
        <begin position="396"/>
        <end position="417"/>
    </location>
</feature>
<evidence type="ECO:0000313" key="4">
    <source>
        <dbReference type="Proteomes" id="UP000002358"/>
    </source>
</evidence>
<dbReference type="GeneID" id="100121645"/>
<dbReference type="AlphaFoldDB" id="A0A7M7LQC6"/>
<dbReference type="GO" id="GO:0005886">
    <property type="term" value="C:plasma membrane"/>
    <property type="evidence" value="ECO:0007669"/>
    <property type="project" value="TreeGrafter"/>
</dbReference>
<evidence type="ECO:0000313" key="3">
    <source>
        <dbReference type="EnsemblMetazoa" id="XP_008202732"/>
    </source>
</evidence>
<keyword evidence="2" id="KW-0472">Membrane</keyword>
<reference evidence="3" key="1">
    <citation type="submission" date="2021-01" db="UniProtKB">
        <authorList>
            <consortium name="EnsemblMetazoa"/>
        </authorList>
    </citation>
    <scope>IDENTIFICATION</scope>
</reference>
<dbReference type="CTD" id="42956"/>
<comment type="similarity">
    <text evidence="1">Belongs to the LIMR family.</text>
</comment>
<evidence type="ECO:0000256" key="1">
    <source>
        <dbReference type="ARBA" id="ARBA00010487"/>
    </source>
</evidence>
<feature type="transmembrane region" description="Helical" evidence="2">
    <location>
        <begin position="24"/>
        <end position="42"/>
    </location>
</feature>
<dbReference type="FunCoup" id="A0A7M7LQC6">
    <property type="interactions" value="843"/>
</dbReference>
<dbReference type="Proteomes" id="UP000002358">
    <property type="component" value="Chromosome 1"/>
</dbReference>
<feature type="transmembrane region" description="Helical" evidence="2">
    <location>
        <begin position="199"/>
        <end position="232"/>
    </location>
</feature>
<protein>
    <recommendedName>
        <fullName evidence="5">Protein LMBR1L</fullName>
    </recommendedName>
</protein>
<dbReference type="EnsemblMetazoa" id="XM_008204510">
    <property type="protein sequence ID" value="XP_008202732"/>
    <property type="gene ID" value="LOC100121645"/>
</dbReference>
<dbReference type="RefSeq" id="XP_008202732.1">
    <property type="nucleotide sequence ID" value="XM_008204510.4"/>
</dbReference>